<dbReference type="PRINTS" id="PR00455">
    <property type="entry name" value="HTHTETR"/>
</dbReference>
<feature type="domain" description="HTH tetR-type" evidence="5">
    <location>
        <begin position="13"/>
        <end position="73"/>
    </location>
</feature>
<dbReference type="PANTHER" id="PTHR30055">
    <property type="entry name" value="HTH-TYPE TRANSCRIPTIONAL REGULATOR RUTR"/>
    <property type="match status" value="1"/>
</dbReference>
<dbReference type="GO" id="GO:0003700">
    <property type="term" value="F:DNA-binding transcription factor activity"/>
    <property type="evidence" value="ECO:0007669"/>
    <property type="project" value="TreeGrafter"/>
</dbReference>
<keyword evidence="2 4" id="KW-0238">DNA-binding</keyword>
<dbReference type="EMBL" id="PJAF01000010">
    <property type="protein sequence ID" value="PKF68911.1"/>
    <property type="molecule type" value="Genomic_DNA"/>
</dbReference>
<dbReference type="InterPro" id="IPR050109">
    <property type="entry name" value="HTH-type_TetR-like_transc_reg"/>
</dbReference>
<dbReference type="STRING" id="1121365.GCA_000375365_01951"/>
<dbReference type="PROSITE" id="PS50977">
    <property type="entry name" value="HTH_TETR_2"/>
    <property type="match status" value="1"/>
</dbReference>
<dbReference type="AlphaFoldDB" id="A0A2N0X875"/>
<feature type="DNA-binding region" description="H-T-H motif" evidence="4">
    <location>
        <begin position="36"/>
        <end position="55"/>
    </location>
</feature>
<keyword evidence="1" id="KW-0805">Transcription regulation</keyword>
<accession>A0A2N0X875</accession>
<dbReference type="PANTHER" id="PTHR30055:SF234">
    <property type="entry name" value="HTH-TYPE TRANSCRIPTIONAL REGULATOR BETI"/>
    <property type="match status" value="1"/>
</dbReference>
<dbReference type="GO" id="GO:0000976">
    <property type="term" value="F:transcription cis-regulatory region binding"/>
    <property type="evidence" value="ECO:0007669"/>
    <property type="project" value="TreeGrafter"/>
</dbReference>
<gene>
    <name evidence="6" type="ORF">CXB45_04745</name>
</gene>
<evidence type="ECO:0000313" key="6">
    <source>
        <dbReference type="EMBL" id="PKF68911.1"/>
    </source>
</evidence>
<keyword evidence="3" id="KW-0804">Transcription</keyword>
<organism evidence="6 7">
    <name type="scientific">Corynebacterium mastitidis</name>
    <dbReference type="NCBI Taxonomy" id="161890"/>
    <lineage>
        <taxon>Bacteria</taxon>
        <taxon>Bacillati</taxon>
        <taxon>Actinomycetota</taxon>
        <taxon>Actinomycetes</taxon>
        <taxon>Mycobacteriales</taxon>
        <taxon>Corynebacteriaceae</taxon>
        <taxon>Corynebacterium</taxon>
    </lineage>
</organism>
<dbReference type="OrthoDB" id="3267320at2"/>
<dbReference type="InterPro" id="IPR009057">
    <property type="entry name" value="Homeodomain-like_sf"/>
</dbReference>
<protein>
    <recommendedName>
        <fullName evidence="5">HTH tetR-type domain-containing protein</fullName>
    </recommendedName>
</protein>
<evidence type="ECO:0000256" key="4">
    <source>
        <dbReference type="PROSITE-ProRule" id="PRU00335"/>
    </source>
</evidence>
<dbReference type="SUPFAM" id="SSF46689">
    <property type="entry name" value="Homeodomain-like"/>
    <property type="match status" value="1"/>
</dbReference>
<evidence type="ECO:0000256" key="3">
    <source>
        <dbReference type="ARBA" id="ARBA00023163"/>
    </source>
</evidence>
<dbReference type="Gene3D" id="1.10.357.10">
    <property type="entry name" value="Tetracycline Repressor, domain 2"/>
    <property type="match status" value="1"/>
</dbReference>
<evidence type="ECO:0000256" key="2">
    <source>
        <dbReference type="ARBA" id="ARBA00023125"/>
    </source>
</evidence>
<reference evidence="6 7" key="1">
    <citation type="submission" date="2017-12" db="EMBL/GenBank/DDBJ databases">
        <title>Corynebacterium mastitidis 16-1433 Genome.</title>
        <authorList>
            <person name="Gulvik C.A."/>
        </authorList>
    </citation>
    <scope>NUCLEOTIDE SEQUENCE [LARGE SCALE GENOMIC DNA]</scope>
    <source>
        <strain evidence="6 7">16-1433</strain>
    </source>
</reference>
<dbReference type="Pfam" id="PF00440">
    <property type="entry name" value="TetR_N"/>
    <property type="match status" value="1"/>
</dbReference>
<evidence type="ECO:0000313" key="7">
    <source>
        <dbReference type="Proteomes" id="UP000233249"/>
    </source>
</evidence>
<evidence type="ECO:0000256" key="1">
    <source>
        <dbReference type="ARBA" id="ARBA00023015"/>
    </source>
</evidence>
<name>A0A2N0X875_9CORY</name>
<dbReference type="Proteomes" id="UP000233249">
    <property type="component" value="Unassembled WGS sequence"/>
</dbReference>
<proteinExistence type="predicted"/>
<dbReference type="RefSeq" id="WP_101173428.1">
    <property type="nucleotide sequence ID" value="NZ_JAKRKB010000007.1"/>
</dbReference>
<evidence type="ECO:0000259" key="5">
    <source>
        <dbReference type="PROSITE" id="PS50977"/>
    </source>
</evidence>
<dbReference type="InterPro" id="IPR001647">
    <property type="entry name" value="HTH_TetR"/>
</dbReference>
<comment type="caution">
    <text evidence="6">The sequence shown here is derived from an EMBL/GenBank/DDBJ whole genome shotgun (WGS) entry which is preliminary data.</text>
</comment>
<sequence>MVTSVAVDSDKHTEVEESILAAARKCFMDTGVHKTTMVAVARRAGVSRPTVYSYFGSVDNLARKVLTREIVGLLDIAYPLPQDAEGFCEALVAVARYARRNEFLAQMLGKSPELLLTYQFQRFGESQEILVRFIKNVVARIQQEDPTMRDGDPRVIATHIFMVVQSLVLSAEAMSAGVPSEDEWADELTAMLKGYLCQ</sequence>